<dbReference type="GO" id="GO:0006882">
    <property type="term" value="P:intracellular zinc ion homeostasis"/>
    <property type="evidence" value="ECO:0007669"/>
    <property type="project" value="TreeGrafter"/>
</dbReference>
<evidence type="ECO:0000313" key="12">
    <source>
        <dbReference type="EMBL" id="GGI82398.1"/>
    </source>
</evidence>
<evidence type="ECO:0000256" key="8">
    <source>
        <dbReference type="SAM" id="Phobius"/>
    </source>
</evidence>
<dbReference type="GO" id="GO:0005886">
    <property type="term" value="C:plasma membrane"/>
    <property type="evidence" value="ECO:0007669"/>
    <property type="project" value="UniProtKB-SubCell"/>
</dbReference>
<dbReference type="AlphaFoldDB" id="A0A345IG20"/>
<dbReference type="RefSeq" id="WP_114671626.1">
    <property type="nucleotide sequence ID" value="NZ_BMLZ01000010.1"/>
</dbReference>
<dbReference type="InterPro" id="IPR050291">
    <property type="entry name" value="CDF_Transporter"/>
</dbReference>
<dbReference type="EMBL" id="CP031158">
    <property type="protein sequence ID" value="AXG98642.1"/>
    <property type="molecule type" value="Genomic_DNA"/>
</dbReference>
<evidence type="ECO:0000256" key="1">
    <source>
        <dbReference type="ARBA" id="ARBA00004651"/>
    </source>
</evidence>
<reference evidence="11 14" key="3">
    <citation type="submission" date="2018-07" db="EMBL/GenBank/DDBJ databases">
        <title>Complete Genome and Methylome Analysis of Deinococcus wulumuqiensis NEB 479.</title>
        <authorList>
            <person name="Fomenkov A."/>
            <person name="Luyten Y."/>
            <person name="Vincze T."/>
            <person name="Anton B.P."/>
            <person name="Clark T."/>
            <person name="Roberts R.J."/>
            <person name="Morgan R.D."/>
        </authorList>
    </citation>
    <scope>NUCLEOTIDE SEQUENCE [LARGE SCALE GENOMIC DNA]</scope>
    <source>
        <strain evidence="11 14">NEB 479</strain>
    </source>
</reference>
<evidence type="ECO:0000313" key="15">
    <source>
        <dbReference type="Proteomes" id="UP000630135"/>
    </source>
</evidence>
<accession>A0A345IG20</accession>
<keyword evidence="7 8" id="KW-0472">Membrane</keyword>
<evidence type="ECO:0000256" key="6">
    <source>
        <dbReference type="ARBA" id="ARBA00022989"/>
    </source>
</evidence>
<gene>
    <name evidence="11" type="ORF">DVJ83_05095</name>
    <name evidence="13" type="ORF">GCM10008021_11050</name>
    <name evidence="12" type="ORF">GCM10010914_15870</name>
</gene>
<evidence type="ECO:0000256" key="7">
    <source>
        <dbReference type="ARBA" id="ARBA00023136"/>
    </source>
</evidence>
<keyword evidence="3" id="KW-0813">Transport</keyword>
<evidence type="ECO:0000313" key="11">
    <source>
        <dbReference type="EMBL" id="AXG98642.1"/>
    </source>
</evidence>
<dbReference type="Pfam" id="PF16916">
    <property type="entry name" value="ZT_dimer"/>
    <property type="match status" value="1"/>
</dbReference>
<reference evidence="12" key="2">
    <citation type="journal article" date="2014" name="Int. J. Syst. Evol. Microbiol.">
        <title>Complete genome sequence of Corynebacterium casei LMG S-19264T (=DSM 44701T), isolated from a smear-ripened cheese.</title>
        <authorList>
            <consortium name="US DOE Joint Genome Institute (JGI-PGF)"/>
            <person name="Walter F."/>
            <person name="Albersmeier A."/>
            <person name="Kalinowski J."/>
            <person name="Ruckert C."/>
        </authorList>
    </citation>
    <scope>NUCLEOTIDE SEQUENCE</scope>
    <source>
        <strain evidence="12">CGMCC 1.8885</strain>
    </source>
</reference>
<dbReference type="GO" id="GO:0015093">
    <property type="term" value="F:ferrous iron transmembrane transporter activity"/>
    <property type="evidence" value="ECO:0007669"/>
    <property type="project" value="TreeGrafter"/>
</dbReference>
<reference evidence="13" key="1">
    <citation type="journal article" date="2014" name="Int. J. Syst. Evol. Microbiol.">
        <title>Complete genome of a new Firmicutes species belonging to the dominant human colonic microbiota ('Ruminococcus bicirculans') reveals two chromosomes and a selective capacity to utilize plant glucans.</title>
        <authorList>
            <consortium name="NISC Comparative Sequencing Program"/>
            <person name="Wegmann U."/>
            <person name="Louis P."/>
            <person name="Goesmann A."/>
            <person name="Henrissat B."/>
            <person name="Duncan S.H."/>
            <person name="Flint H.J."/>
        </authorList>
    </citation>
    <scope>NUCLEOTIDE SEQUENCE</scope>
    <source>
        <strain evidence="13">CGMCC 1.8884</strain>
    </source>
</reference>
<dbReference type="Gene3D" id="1.20.1510.10">
    <property type="entry name" value="Cation efflux protein transmembrane domain"/>
    <property type="match status" value="1"/>
</dbReference>
<proteinExistence type="inferred from homology"/>
<dbReference type="PANTHER" id="PTHR43840">
    <property type="entry name" value="MITOCHONDRIAL METAL TRANSPORTER 1-RELATED"/>
    <property type="match status" value="1"/>
</dbReference>
<evidence type="ECO:0000256" key="4">
    <source>
        <dbReference type="ARBA" id="ARBA00022475"/>
    </source>
</evidence>
<evidence type="ECO:0000256" key="2">
    <source>
        <dbReference type="ARBA" id="ARBA00008114"/>
    </source>
</evidence>
<evidence type="ECO:0000259" key="9">
    <source>
        <dbReference type="Pfam" id="PF01545"/>
    </source>
</evidence>
<reference evidence="15" key="4">
    <citation type="journal article" date="2019" name="Int. J. Syst. Evol. Microbiol.">
        <title>The Global Catalogue of Microorganisms (GCM) 10K type strain sequencing project: providing services to taxonomists for standard genome sequencing and annotation.</title>
        <authorList>
            <consortium name="The Broad Institute Genomics Platform"/>
            <consortium name="The Broad Institute Genome Sequencing Center for Infectious Disease"/>
            <person name="Wu L."/>
            <person name="Ma J."/>
        </authorList>
    </citation>
    <scope>NUCLEOTIDE SEQUENCE [LARGE SCALE GENOMIC DNA]</scope>
    <source>
        <strain evidence="15">CGMCC 1.8884</strain>
    </source>
</reference>
<feature type="domain" description="Cation efflux protein transmembrane" evidence="9">
    <location>
        <begin position="21"/>
        <end position="212"/>
    </location>
</feature>
<dbReference type="InterPro" id="IPR036837">
    <property type="entry name" value="Cation_efflux_CTD_sf"/>
</dbReference>
<dbReference type="GO" id="GO:0015086">
    <property type="term" value="F:cadmium ion transmembrane transporter activity"/>
    <property type="evidence" value="ECO:0007669"/>
    <property type="project" value="TreeGrafter"/>
</dbReference>
<dbReference type="FunFam" id="3.30.70.1350:FF:000002">
    <property type="entry name" value="Ferrous-iron efflux pump FieF"/>
    <property type="match status" value="1"/>
</dbReference>
<dbReference type="SUPFAM" id="SSF160240">
    <property type="entry name" value="Cation efflux protein cytoplasmic domain-like"/>
    <property type="match status" value="1"/>
</dbReference>
<keyword evidence="15" id="KW-1185">Reference proteome</keyword>
<dbReference type="EMBL" id="BMLZ01000010">
    <property type="protein sequence ID" value="GGP29454.1"/>
    <property type="molecule type" value="Genomic_DNA"/>
</dbReference>
<organism evidence="11 14">
    <name type="scientific">Deinococcus wulumuqiensis</name>
    <dbReference type="NCBI Taxonomy" id="980427"/>
    <lineage>
        <taxon>Bacteria</taxon>
        <taxon>Thermotogati</taxon>
        <taxon>Deinococcota</taxon>
        <taxon>Deinococci</taxon>
        <taxon>Deinococcales</taxon>
        <taxon>Deinococcaceae</taxon>
        <taxon>Deinococcus</taxon>
    </lineage>
</organism>
<feature type="domain" description="Cation efflux protein cytoplasmic" evidence="10">
    <location>
        <begin position="219"/>
        <end position="293"/>
    </location>
</feature>
<name>A0A345IG20_9DEIO</name>
<protein>
    <submittedName>
        <fullName evidence="12">Cadmium transporter</fullName>
    </submittedName>
    <submittedName>
        <fullName evidence="11">Cation transporter</fullName>
    </submittedName>
</protein>
<dbReference type="InterPro" id="IPR027469">
    <property type="entry name" value="Cation_efflux_TMD_sf"/>
</dbReference>
<keyword evidence="5 8" id="KW-0812">Transmembrane</keyword>
<dbReference type="Proteomes" id="UP000630135">
    <property type="component" value="Unassembled WGS sequence"/>
</dbReference>
<dbReference type="Proteomes" id="UP000652720">
    <property type="component" value="Unassembled WGS sequence"/>
</dbReference>
<dbReference type="GO" id="GO:0015341">
    <property type="term" value="F:zinc efflux antiporter activity"/>
    <property type="evidence" value="ECO:0007669"/>
    <property type="project" value="TreeGrafter"/>
</dbReference>
<feature type="transmembrane region" description="Helical" evidence="8">
    <location>
        <begin position="88"/>
        <end position="107"/>
    </location>
</feature>
<feature type="transmembrane region" description="Helical" evidence="8">
    <location>
        <begin position="163"/>
        <end position="181"/>
    </location>
</feature>
<dbReference type="Pfam" id="PF01545">
    <property type="entry name" value="Cation_efflux"/>
    <property type="match status" value="1"/>
</dbReference>
<dbReference type="STRING" id="1288484.GCA_000348665_02243"/>
<dbReference type="Proteomes" id="UP000253744">
    <property type="component" value="Chromosome"/>
</dbReference>
<feature type="transmembrane region" description="Helical" evidence="8">
    <location>
        <begin position="187"/>
        <end position="204"/>
    </location>
</feature>
<dbReference type="InterPro" id="IPR027470">
    <property type="entry name" value="Cation_efflux_CTD"/>
</dbReference>
<evidence type="ECO:0000256" key="3">
    <source>
        <dbReference type="ARBA" id="ARBA00022448"/>
    </source>
</evidence>
<evidence type="ECO:0000256" key="5">
    <source>
        <dbReference type="ARBA" id="ARBA00022692"/>
    </source>
</evidence>
<dbReference type="GeneID" id="59164777"/>
<dbReference type="NCBIfam" id="TIGR01297">
    <property type="entry name" value="CDF"/>
    <property type="match status" value="1"/>
</dbReference>
<keyword evidence="6 8" id="KW-1133">Transmembrane helix</keyword>
<dbReference type="InterPro" id="IPR058533">
    <property type="entry name" value="Cation_efflux_TM"/>
</dbReference>
<reference evidence="12" key="5">
    <citation type="submission" date="2023-08" db="EMBL/GenBank/DDBJ databases">
        <authorList>
            <person name="Sun Q."/>
            <person name="Zhou Y."/>
        </authorList>
    </citation>
    <scope>NUCLEOTIDE SEQUENCE</scope>
    <source>
        <strain evidence="13">CGMCC 1.8884</strain>
        <strain evidence="12">CGMCC 1.8885</strain>
    </source>
</reference>
<comment type="subcellular location">
    <subcellularLocation>
        <location evidence="1">Cell membrane</location>
        <topology evidence="1">Multi-pass membrane protein</topology>
    </subcellularLocation>
</comment>
<keyword evidence="4" id="KW-1003">Cell membrane</keyword>
<feature type="transmembrane region" description="Helical" evidence="8">
    <location>
        <begin position="119"/>
        <end position="143"/>
    </location>
</feature>
<evidence type="ECO:0000313" key="13">
    <source>
        <dbReference type="EMBL" id="GGP29454.1"/>
    </source>
</evidence>
<dbReference type="PANTHER" id="PTHR43840:SF15">
    <property type="entry name" value="MITOCHONDRIAL METAL TRANSPORTER 1-RELATED"/>
    <property type="match status" value="1"/>
</dbReference>
<comment type="similarity">
    <text evidence="2">Belongs to the cation diffusion facilitator (CDF) transporter (TC 2.A.4) family.</text>
</comment>
<dbReference type="KEGG" id="dwu:DVJ83_05095"/>
<sequence>MSAASPAAMSSLPPVRVAALGVGVALLVLGLKFVAYRLTGSVALYSDALESIINVVASGAALLALWVAARPADASHPYGHTKAEYLSAVVEGVLIVLAALSILRVAVPELSHPRVVDAPWLGLGINLGASIINLIWASVLLRFGKASRSPALTADGKHVMSDVVTSVGVLIGVVLARFTGWHVLDPLLALLVAVNILWSGWGLLSSSVGGLMDAGVDPDTDTQLRRVISEEAIGALEIHDLRTRHSGQLTFVEFHLVVPSEMTVRDAHTICDRLEDAIQRVIGGAHVTIHVEPQDQAKHSGVLVI</sequence>
<dbReference type="Gene3D" id="3.30.70.1350">
    <property type="entry name" value="Cation efflux protein, cytoplasmic domain"/>
    <property type="match status" value="1"/>
</dbReference>
<dbReference type="InterPro" id="IPR002524">
    <property type="entry name" value="Cation_efflux"/>
</dbReference>
<dbReference type="SUPFAM" id="SSF161111">
    <property type="entry name" value="Cation efflux protein transmembrane domain-like"/>
    <property type="match status" value="1"/>
</dbReference>
<feature type="transmembrane region" description="Helical" evidence="8">
    <location>
        <begin position="48"/>
        <end position="68"/>
    </location>
</feature>
<feature type="transmembrane region" description="Helical" evidence="8">
    <location>
        <begin position="17"/>
        <end position="36"/>
    </location>
</feature>
<evidence type="ECO:0000259" key="10">
    <source>
        <dbReference type="Pfam" id="PF16916"/>
    </source>
</evidence>
<dbReference type="EMBL" id="BMMA01000012">
    <property type="protein sequence ID" value="GGI82398.1"/>
    <property type="molecule type" value="Genomic_DNA"/>
</dbReference>
<evidence type="ECO:0000313" key="14">
    <source>
        <dbReference type="Proteomes" id="UP000253744"/>
    </source>
</evidence>